<dbReference type="PANTHER" id="PTHR45138">
    <property type="entry name" value="REGULATORY COMPONENTS OF SENSORY TRANSDUCTION SYSTEM"/>
    <property type="match status" value="1"/>
</dbReference>
<dbReference type="PROSITE" id="PS50887">
    <property type="entry name" value="GGDEF"/>
    <property type="match status" value="1"/>
</dbReference>
<proteinExistence type="predicted"/>
<feature type="domain" description="GGDEF" evidence="3">
    <location>
        <begin position="385"/>
        <end position="518"/>
    </location>
</feature>
<dbReference type="InterPro" id="IPR043128">
    <property type="entry name" value="Rev_trsase/Diguanyl_cyclase"/>
</dbReference>
<protein>
    <recommendedName>
        <fullName evidence="1">diguanylate cyclase</fullName>
        <ecNumber evidence="1">2.7.7.65</ecNumber>
    </recommendedName>
</protein>
<evidence type="ECO:0000256" key="1">
    <source>
        <dbReference type="ARBA" id="ARBA00012528"/>
    </source>
</evidence>
<dbReference type="GO" id="GO:0052621">
    <property type="term" value="F:diguanylate cyclase activity"/>
    <property type="evidence" value="ECO:0007669"/>
    <property type="project" value="UniProtKB-EC"/>
</dbReference>
<dbReference type="SMART" id="SM00091">
    <property type="entry name" value="PAS"/>
    <property type="match status" value="2"/>
</dbReference>
<dbReference type="GO" id="GO:1902201">
    <property type="term" value="P:negative regulation of bacterial-type flagellum-dependent cell motility"/>
    <property type="evidence" value="ECO:0007669"/>
    <property type="project" value="TreeGrafter"/>
</dbReference>
<dbReference type="PANTHER" id="PTHR45138:SF9">
    <property type="entry name" value="DIGUANYLATE CYCLASE DGCM-RELATED"/>
    <property type="match status" value="1"/>
</dbReference>
<dbReference type="InterPro" id="IPR050469">
    <property type="entry name" value="Diguanylate_Cyclase"/>
</dbReference>
<dbReference type="InterPro" id="IPR000014">
    <property type="entry name" value="PAS"/>
</dbReference>
<dbReference type="OrthoDB" id="9812260at2"/>
<keyword evidence="5" id="KW-1185">Reference proteome</keyword>
<dbReference type="EMBL" id="CP029426">
    <property type="protein sequence ID" value="AWL98767.1"/>
    <property type="molecule type" value="Genomic_DNA"/>
</dbReference>
<dbReference type="GO" id="GO:0005886">
    <property type="term" value="C:plasma membrane"/>
    <property type="evidence" value="ECO:0007669"/>
    <property type="project" value="TreeGrafter"/>
</dbReference>
<dbReference type="Pfam" id="PF12860">
    <property type="entry name" value="PAS_7"/>
    <property type="match status" value="2"/>
</dbReference>
<evidence type="ECO:0000256" key="2">
    <source>
        <dbReference type="ARBA" id="ARBA00034247"/>
    </source>
</evidence>
<dbReference type="KEGG" id="brq:CIT40_01180"/>
<dbReference type="FunFam" id="3.30.70.270:FF:000001">
    <property type="entry name" value="Diguanylate cyclase domain protein"/>
    <property type="match status" value="1"/>
</dbReference>
<dbReference type="RefSeq" id="WP_094890984.1">
    <property type="nucleotide sequence ID" value="NZ_CP029426.2"/>
</dbReference>
<evidence type="ECO:0000259" key="3">
    <source>
        <dbReference type="PROSITE" id="PS50887"/>
    </source>
</evidence>
<organism evidence="4 5">
    <name type="scientific">Bradyrhizobium amphicarpaeae</name>
    <dbReference type="NCBI Taxonomy" id="1404768"/>
    <lineage>
        <taxon>Bacteria</taxon>
        <taxon>Pseudomonadati</taxon>
        <taxon>Pseudomonadota</taxon>
        <taxon>Alphaproteobacteria</taxon>
        <taxon>Hyphomicrobiales</taxon>
        <taxon>Nitrobacteraceae</taxon>
        <taxon>Bradyrhizobium</taxon>
    </lineage>
</organism>
<dbReference type="Gene3D" id="3.30.70.270">
    <property type="match status" value="1"/>
</dbReference>
<dbReference type="InterPro" id="IPR029787">
    <property type="entry name" value="Nucleotide_cyclase"/>
</dbReference>
<reference evidence="4 5" key="2">
    <citation type="journal article" date="2019" name="Int. J. Syst. Evol. Microbiol.">
        <title>Description and complete genome sequence of Bradyrhizobium amphicarpaeae sp. nov., harbouring photosystem and nitrogen-fixation genes.</title>
        <authorList>
            <person name="Bromfield E.S.P."/>
            <person name="Cloutier S."/>
            <person name="Nguyen H.D.T."/>
        </authorList>
    </citation>
    <scope>NUCLEOTIDE SEQUENCE [LARGE SCALE GENOMIC DNA]</scope>
    <source>
        <strain evidence="4 5">39S1MB</strain>
    </source>
</reference>
<comment type="catalytic activity">
    <reaction evidence="2">
        <text>2 GTP = 3',3'-c-di-GMP + 2 diphosphate</text>
        <dbReference type="Rhea" id="RHEA:24898"/>
        <dbReference type="ChEBI" id="CHEBI:33019"/>
        <dbReference type="ChEBI" id="CHEBI:37565"/>
        <dbReference type="ChEBI" id="CHEBI:58805"/>
        <dbReference type="EC" id="2.7.7.65"/>
    </reaction>
</comment>
<dbReference type="SUPFAM" id="SSF55785">
    <property type="entry name" value="PYP-like sensor domain (PAS domain)"/>
    <property type="match status" value="1"/>
</dbReference>
<dbReference type="InterPro" id="IPR000160">
    <property type="entry name" value="GGDEF_dom"/>
</dbReference>
<dbReference type="GO" id="GO:0043709">
    <property type="term" value="P:cell adhesion involved in single-species biofilm formation"/>
    <property type="evidence" value="ECO:0007669"/>
    <property type="project" value="TreeGrafter"/>
</dbReference>
<dbReference type="NCBIfam" id="TIGR00254">
    <property type="entry name" value="GGDEF"/>
    <property type="match status" value="1"/>
</dbReference>
<dbReference type="SMART" id="SM00267">
    <property type="entry name" value="GGDEF"/>
    <property type="match status" value="1"/>
</dbReference>
<dbReference type="SUPFAM" id="SSF55073">
    <property type="entry name" value="Nucleotide cyclase"/>
    <property type="match status" value="1"/>
</dbReference>
<dbReference type="EC" id="2.7.7.65" evidence="1"/>
<dbReference type="Proteomes" id="UP000215884">
    <property type="component" value="Chromosome"/>
</dbReference>
<dbReference type="Gene3D" id="3.30.450.20">
    <property type="entry name" value="PAS domain"/>
    <property type="match status" value="2"/>
</dbReference>
<name>A0A2U8PNG7_9BRAD</name>
<gene>
    <name evidence="4" type="ORF">CIT40_01180</name>
</gene>
<accession>A0A2U8PNG7</accession>
<dbReference type="Pfam" id="PF00990">
    <property type="entry name" value="GGDEF"/>
    <property type="match status" value="1"/>
</dbReference>
<reference evidence="4 5" key="1">
    <citation type="journal article" date="2017" name="Syst. Appl. Microbiol.">
        <title>Soybeans inoculated with root zone soils of Canadian native legumes harbour diverse and novel Bradyrhizobium spp. that possess agricultural potential.</title>
        <authorList>
            <person name="Bromfield E.S.P."/>
            <person name="Cloutier S."/>
            <person name="Tambong J.T."/>
            <person name="Tran Thi T.V."/>
        </authorList>
    </citation>
    <scope>NUCLEOTIDE SEQUENCE [LARGE SCALE GENOMIC DNA]</scope>
    <source>
        <strain evidence="4 5">39S1MB</strain>
    </source>
</reference>
<evidence type="ECO:0000313" key="5">
    <source>
        <dbReference type="Proteomes" id="UP000215884"/>
    </source>
</evidence>
<dbReference type="CDD" id="cd01949">
    <property type="entry name" value="GGDEF"/>
    <property type="match status" value="1"/>
</dbReference>
<dbReference type="InterPro" id="IPR035965">
    <property type="entry name" value="PAS-like_dom_sf"/>
</dbReference>
<sequence>MPRLVPERTFLAGKIIFNFGQSTIDCVIRRISEDGATLEMQSSVGVPEQFQLRISSQDIRSCRVLWRSDRQVGVALGADEQAEPFTSNAKERSTDSLMRGQMLALRAALDFVPLGIVLLDAGLRAQLINRAFRQMWLLPDEVANSNPSFVTLMHHGRDTRAYEIPQTDLESYVGERVRQVQAGDASPLDLRRSGGDVVRMHCTPLPDGGRMLTYTPVTDIVRYSDQLKLLRDALENVEDGVLLLDRDLNASFMNRRMRRFWDVSEREADGHPTYESLVSRAHRASAPNLPASELTRFPAKRVAEVKAGDHVRDLQTPDGRRIRAHCTKMSNGGRMLTYVDITDLTQKAAMLETLATTDPLTGLYNRRHFLECLAAEWSRFQRYYRSVSVLMLDIDHFKSVNDRHGHAVGDAAIKAVAAACLDGKRKSDIVGRLGGEEFAVLLPETSLSRARTVADRIRKRVMSAQVAAGEIQFSLTVSIGIAEATVSMSGVDALMSAADRALYRAKAEGRNRCIAFAPPPPASKAAE</sequence>
<evidence type="ECO:0000313" key="4">
    <source>
        <dbReference type="EMBL" id="AWL98767.1"/>
    </source>
</evidence>
<dbReference type="AlphaFoldDB" id="A0A2U8PNG7"/>